<comment type="caution">
    <text evidence="1">The sequence shown here is derived from an EMBL/GenBank/DDBJ whole genome shotgun (WGS) entry which is preliminary data.</text>
</comment>
<dbReference type="AlphaFoldDB" id="A0AAP0MT74"/>
<keyword evidence="2" id="KW-1185">Reference proteome</keyword>
<sequence>MASVVTGPKFAVFSKSFCWLSFGLIFPAPQAGQWQKRIGKSEPEENRSRGPVRVYLFGAKWKSESWSEENQSRDLKKIEAVVLFVFTFSGLSGNRSRGLKKIKAVV</sequence>
<accession>A0AAP0MT74</accession>
<dbReference type="Proteomes" id="UP001428341">
    <property type="component" value="Unassembled WGS sequence"/>
</dbReference>
<gene>
    <name evidence="1" type="ORF">WN944_011340</name>
</gene>
<organism evidence="1 2">
    <name type="scientific">Citrus x changshan-huyou</name>
    <dbReference type="NCBI Taxonomy" id="2935761"/>
    <lineage>
        <taxon>Eukaryota</taxon>
        <taxon>Viridiplantae</taxon>
        <taxon>Streptophyta</taxon>
        <taxon>Embryophyta</taxon>
        <taxon>Tracheophyta</taxon>
        <taxon>Spermatophyta</taxon>
        <taxon>Magnoliopsida</taxon>
        <taxon>eudicotyledons</taxon>
        <taxon>Gunneridae</taxon>
        <taxon>Pentapetalae</taxon>
        <taxon>rosids</taxon>
        <taxon>malvids</taxon>
        <taxon>Sapindales</taxon>
        <taxon>Rutaceae</taxon>
        <taxon>Aurantioideae</taxon>
        <taxon>Citrus</taxon>
    </lineage>
</organism>
<evidence type="ECO:0000313" key="2">
    <source>
        <dbReference type="Proteomes" id="UP001428341"/>
    </source>
</evidence>
<reference evidence="1 2" key="1">
    <citation type="submission" date="2024-05" db="EMBL/GenBank/DDBJ databases">
        <title>Haplotype-resolved chromosome-level genome assembly of Huyou (Citrus changshanensis).</title>
        <authorList>
            <person name="Miao C."/>
            <person name="Chen W."/>
            <person name="Wu Y."/>
            <person name="Wang L."/>
            <person name="Zhao S."/>
            <person name="Grierson D."/>
            <person name="Xu C."/>
            <person name="Chen K."/>
        </authorList>
    </citation>
    <scope>NUCLEOTIDE SEQUENCE [LARGE SCALE GENOMIC DNA]</scope>
    <source>
        <strain evidence="1">01-14</strain>
        <tissue evidence="1">Leaf</tissue>
    </source>
</reference>
<name>A0AAP0MT74_9ROSI</name>
<protein>
    <submittedName>
        <fullName evidence="1">Uncharacterized protein</fullName>
    </submittedName>
</protein>
<evidence type="ECO:0000313" key="1">
    <source>
        <dbReference type="EMBL" id="KAK9222900.1"/>
    </source>
</evidence>
<proteinExistence type="predicted"/>
<dbReference type="EMBL" id="JBCGBO010000002">
    <property type="protein sequence ID" value="KAK9222900.1"/>
    <property type="molecule type" value="Genomic_DNA"/>
</dbReference>